<dbReference type="AlphaFoldDB" id="A0A1H6VIF9"/>
<keyword evidence="2" id="KW-0808">Transferase</keyword>
<evidence type="ECO:0000313" key="2">
    <source>
        <dbReference type="EMBL" id="SEJ04353.1"/>
    </source>
</evidence>
<dbReference type="OrthoDB" id="9810303at2"/>
<feature type="domain" description="Glycosyltransferase 2-like" evidence="1">
    <location>
        <begin position="8"/>
        <end position="116"/>
    </location>
</feature>
<gene>
    <name evidence="2" type="ORF">SAMN04487834_104810</name>
</gene>
<dbReference type="CDD" id="cd00761">
    <property type="entry name" value="Glyco_tranf_GTA_type"/>
    <property type="match status" value="1"/>
</dbReference>
<dbReference type="GO" id="GO:0016740">
    <property type="term" value="F:transferase activity"/>
    <property type="evidence" value="ECO:0007669"/>
    <property type="project" value="UniProtKB-KW"/>
</dbReference>
<accession>A0A1H6VIF9</accession>
<keyword evidence="3" id="KW-1185">Reference proteome</keyword>
<organism evidence="2 3">
    <name type="scientific">Sharpea azabuensis</name>
    <dbReference type="NCBI Taxonomy" id="322505"/>
    <lineage>
        <taxon>Bacteria</taxon>
        <taxon>Bacillati</taxon>
        <taxon>Bacillota</taxon>
        <taxon>Erysipelotrichia</taxon>
        <taxon>Erysipelotrichales</taxon>
        <taxon>Coprobacillaceae</taxon>
        <taxon>Sharpea</taxon>
    </lineage>
</organism>
<proteinExistence type="predicted"/>
<dbReference type="Proteomes" id="UP000183028">
    <property type="component" value="Unassembled WGS sequence"/>
</dbReference>
<name>A0A1H6VIF9_9FIRM</name>
<dbReference type="EMBL" id="FNYK01000048">
    <property type="protein sequence ID" value="SEJ04353.1"/>
    <property type="molecule type" value="Genomic_DNA"/>
</dbReference>
<reference evidence="3" key="1">
    <citation type="submission" date="2016-10" db="EMBL/GenBank/DDBJ databases">
        <authorList>
            <person name="Varghese N."/>
        </authorList>
    </citation>
    <scope>NUCLEOTIDE SEQUENCE [LARGE SCALE GENOMIC DNA]</scope>
    <source>
        <strain evidence="3">DSM 20406</strain>
    </source>
</reference>
<dbReference type="Gene3D" id="3.90.550.10">
    <property type="entry name" value="Spore Coat Polysaccharide Biosynthesis Protein SpsA, Chain A"/>
    <property type="match status" value="1"/>
</dbReference>
<dbReference type="Pfam" id="PF00535">
    <property type="entry name" value="Glycos_transf_2"/>
    <property type="match status" value="1"/>
</dbReference>
<dbReference type="SUPFAM" id="SSF53448">
    <property type="entry name" value="Nucleotide-diphospho-sugar transferases"/>
    <property type="match status" value="1"/>
</dbReference>
<dbReference type="InterPro" id="IPR029044">
    <property type="entry name" value="Nucleotide-diphossugar_trans"/>
</dbReference>
<dbReference type="PANTHER" id="PTHR22916">
    <property type="entry name" value="GLYCOSYLTRANSFERASE"/>
    <property type="match status" value="1"/>
</dbReference>
<sequence>MSSKPFITVFTPAYNRAHTIGRTYESLKKQKNKSFIWLIVDDGSTDDTARLVKKWQEEEKEFVIQYVYKKNGGMHTAHNTAYDLIDTELNICIDSDDMLAENAIEIIYDKWQSVKEEGYAGIIGLDADFDGNIIGQGFKEGLKATTLSGYYSSGGKGDKKLVYRTDIIKSVPPYPVFPGEKYVALAYKYRLIDQDYQLAVLNDVLCNVEYQDDGSSATMWKQYMKNPKGFAFWRKVCMKYPMSKKRLWIDSIHYVSENLIAKNKHFIGESPKKGLTILAIIPGIGLYFVTKRKAVQQ</sequence>
<dbReference type="InterPro" id="IPR001173">
    <property type="entry name" value="Glyco_trans_2-like"/>
</dbReference>
<dbReference type="RefSeq" id="WP_074732478.1">
    <property type="nucleotide sequence ID" value="NZ_FNYK01000048.1"/>
</dbReference>
<evidence type="ECO:0000259" key="1">
    <source>
        <dbReference type="Pfam" id="PF00535"/>
    </source>
</evidence>
<dbReference type="STRING" id="322505.SAMN04487836_10660"/>
<evidence type="ECO:0000313" key="3">
    <source>
        <dbReference type="Proteomes" id="UP000183028"/>
    </source>
</evidence>
<protein>
    <submittedName>
        <fullName evidence="2">Glycosyltransferase involved in cell wall bisynthesis</fullName>
    </submittedName>
</protein>